<dbReference type="Proteomes" id="UP000265801">
    <property type="component" value="Unassembled WGS sequence"/>
</dbReference>
<protein>
    <submittedName>
        <fullName evidence="2">Uncharacterized protein</fullName>
    </submittedName>
</protein>
<proteinExistence type="predicted"/>
<dbReference type="EMBL" id="QXIR01000041">
    <property type="protein sequence ID" value="RIW28685.1"/>
    <property type="molecule type" value="Genomic_DNA"/>
</dbReference>
<name>A0A3A1QTL6_9BACI</name>
<keyword evidence="1" id="KW-0472">Membrane</keyword>
<feature type="transmembrane region" description="Helical" evidence="1">
    <location>
        <begin position="38"/>
        <end position="59"/>
    </location>
</feature>
<accession>A0A3A1QTL6</accession>
<feature type="transmembrane region" description="Helical" evidence="1">
    <location>
        <begin position="12"/>
        <end position="32"/>
    </location>
</feature>
<keyword evidence="1" id="KW-0812">Transmembrane</keyword>
<sequence length="60" mass="7133">MKNFIKKLLKYTVTIVLIVLYLNLLPYLVTWFDLEYTVIEFVLIIIVIILAVLTSELIFR</sequence>
<organism evidence="2 3">
    <name type="scientific">Bacillus salacetis</name>
    <dbReference type="NCBI Taxonomy" id="2315464"/>
    <lineage>
        <taxon>Bacteria</taxon>
        <taxon>Bacillati</taxon>
        <taxon>Bacillota</taxon>
        <taxon>Bacilli</taxon>
        <taxon>Bacillales</taxon>
        <taxon>Bacillaceae</taxon>
        <taxon>Bacillus</taxon>
    </lineage>
</organism>
<evidence type="ECO:0000313" key="3">
    <source>
        <dbReference type="Proteomes" id="UP000265801"/>
    </source>
</evidence>
<keyword evidence="1" id="KW-1133">Transmembrane helix</keyword>
<comment type="caution">
    <text evidence="2">The sequence shown here is derived from an EMBL/GenBank/DDBJ whole genome shotgun (WGS) entry which is preliminary data.</text>
</comment>
<evidence type="ECO:0000256" key="1">
    <source>
        <dbReference type="SAM" id="Phobius"/>
    </source>
</evidence>
<reference evidence="2 3" key="1">
    <citation type="submission" date="2018-09" db="EMBL/GenBank/DDBJ databases">
        <title>Bacillus saliacetes sp. nov., isolated from Thai shrimp paste (Ka-pi).</title>
        <authorList>
            <person name="Daroonpunt R."/>
            <person name="Tanasupawat S."/>
            <person name="Yiamsombut S."/>
        </authorList>
    </citation>
    <scope>NUCLEOTIDE SEQUENCE [LARGE SCALE GENOMIC DNA]</scope>
    <source>
        <strain evidence="2 3">SKP7-4</strain>
    </source>
</reference>
<evidence type="ECO:0000313" key="2">
    <source>
        <dbReference type="EMBL" id="RIW28685.1"/>
    </source>
</evidence>
<dbReference type="AlphaFoldDB" id="A0A3A1QTL6"/>
<keyword evidence="3" id="KW-1185">Reference proteome</keyword>
<gene>
    <name evidence="2" type="ORF">D3H55_21150</name>
</gene>